<dbReference type="InterPro" id="IPR001810">
    <property type="entry name" value="F-box_dom"/>
</dbReference>
<dbReference type="PRINTS" id="PR01415">
    <property type="entry name" value="ANKYRIN"/>
</dbReference>
<gene>
    <name evidence="5" type="ORF">DSM5745_09113</name>
</gene>
<dbReference type="Proteomes" id="UP000256690">
    <property type="component" value="Unassembled WGS sequence"/>
</dbReference>
<keyword evidence="2 3" id="KW-0040">ANK repeat</keyword>
<evidence type="ECO:0000256" key="3">
    <source>
        <dbReference type="PROSITE-ProRule" id="PRU00023"/>
    </source>
</evidence>
<dbReference type="SUPFAM" id="SSF48403">
    <property type="entry name" value="Ankyrin repeat"/>
    <property type="match status" value="2"/>
</dbReference>
<feature type="repeat" description="ANK" evidence="3">
    <location>
        <begin position="454"/>
        <end position="479"/>
    </location>
</feature>
<dbReference type="SMART" id="SM00248">
    <property type="entry name" value="ANK"/>
    <property type="match status" value="19"/>
</dbReference>
<evidence type="ECO:0000259" key="4">
    <source>
        <dbReference type="PROSITE" id="PS50181"/>
    </source>
</evidence>
<sequence>MAHNPPTLLSLPEELMANICNHLSTQSLGKFCQVSRKANRIASEVLYTFRGQPNGSPEYLARSLDDTLERAAPAGEAVMLRLLERSMNTLRLSERRTLAALLYSAEHGYPNAVQALLDAGVSPDADVYVEREETRTVTAVKTAWEGQHDNIVNMLVRHGANMSSYDFQWTHNLLSRTTPQEAAEMIDAGLGIAQVDQDGNTLLHLMNSSVPMLQLLVSKGLDVNVTNYDVETPIYKAIHPLPFSAVGQEWALDDDDEIPAPRQSELDAIRFFLGNGANVNAPCDGNLFPIHVACLHGSPEVMRLLLESGANVNSVGTVTGETVMFQLSIRDDESPDILRMLLDAGLDFCIHEPSTEAFLTRAIEEKWTASLTMLFYDHTEQIEKLTCDETLFQAAAVLGDISIMRNMVLGGVINPNADSFFASIVHACHRGNLEAVKFLVNEAGLFYRDVPDADGFTPIHAAIVVGENSTEIVHFLLERIPFNNLSREGTLGVVTALDDAVLFQDLSLVRLLIQRLEEVPRTRVRLQDDLSSALTCAVRSQQAEKVEFLVSEMQRLAITVTTRHAPLFWAITGTDCNLDIAQTLLDANMSIDHAPENETITPLIMALDEEYVDIASQLISEKNASLDATTSDGRTALMFAADKGYADLVCQMLSRPVDVNATNPDNSNLTALDYAVEAGHTYIAALLLEAGATFHPLLLQIAAAQDDPEILALFFQPENANANSLTKQALQSALYAAARAGNAANVRLLLDHGASTTTLYAHHPDERVDIPLHGAVQSGDIPTVQALLSTGGARGFLNEVSNGQTPLMLAASQPNGAGMVEFLISRGVDVNVSVGLGWTALWHAVEHSVPDSARVLVRHGARMDWVGRGDGDGDGDEENIVVWDPLLHEAVRKGDAEVVGVLVAGGADVLQRNGDGITALELCEGVLERDEVIAALYSRHLASCS</sequence>
<keyword evidence="6" id="KW-1185">Reference proteome</keyword>
<dbReference type="SUPFAM" id="SSF81383">
    <property type="entry name" value="F-box domain"/>
    <property type="match status" value="1"/>
</dbReference>
<dbReference type="PROSITE" id="PS50297">
    <property type="entry name" value="ANK_REP_REGION"/>
    <property type="match status" value="4"/>
</dbReference>
<feature type="repeat" description="ANK" evidence="3">
    <location>
        <begin position="802"/>
        <end position="835"/>
    </location>
</feature>
<name>A0A3D8QZQ1_9EURO</name>
<dbReference type="Gene3D" id="1.25.40.20">
    <property type="entry name" value="Ankyrin repeat-containing domain"/>
    <property type="match status" value="4"/>
</dbReference>
<evidence type="ECO:0000313" key="5">
    <source>
        <dbReference type="EMBL" id="RDW67247.1"/>
    </source>
</evidence>
<dbReference type="Pfam" id="PF00023">
    <property type="entry name" value="Ank"/>
    <property type="match status" value="1"/>
</dbReference>
<evidence type="ECO:0000256" key="1">
    <source>
        <dbReference type="ARBA" id="ARBA00022737"/>
    </source>
</evidence>
<dbReference type="EMBL" id="PVWQ01000012">
    <property type="protein sequence ID" value="RDW67247.1"/>
    <property type="molecule type" value="Genomic_DNA"/>
</dbReference>
<keyword evidence="1" id="KW-0677">Repeat</keyword>
<dbReference type="InterPro" id="IPR036770">
    <property type="entry name" value="Ankyrin_rpt-contain_sf"/>
</dbReference>
<comment type="caution">
    <text evidence="5">The sequence shown here is derived from an EMBL/GenBank/DDBJ whole genome shotgun (WGS) entry which is preliminary data.</text>
</comment>
<dbReference type="RefSeq" id="XP_026600215.1">
    <property type="nucleotide sequence ID" value="XM_026751129.1"/>
</dbReference>
<dbReference type="PANTHER" id="PTHR24198:SF194">
    <property type="entry name" value="INVERSIN-A"/>
    <property type="match status" value="1"/>
</dbReference>
<dbReference type="PROSITE" id="PS50181">
    <property type="entry name" value="FBOX"/>
    <property type="match status" value="1"/>
</dbReference>
<dbReference type="InterPro" id="IPR036047">
    <property type="entry name" value="F-box-like_dom_sf"/>
</dbReference>
<proteinExistence type="predicted"/>
<dbReference type="STRING" id="1810919.A0A3D8QZQ1"/>
<dbReference type="Pfam" id="PF12796">
    <property type="entry name" value="Ank_2"/>
    <property type="match status" value="4"/>
</dbReference>
<dbReference type="PROSITE" id="PS50088">
    <property type="entry name" value="ANK_REPEAT"/>
    <property type="match status" value="5"/>
</dbReference>
<evidence type="ECO:0000313" key="6">
    <source>
        <dbReference type="Proteomes" id="UP000256690"/>
    </source>
</evidence>
<organism evidence="5 6">
    <name type="scientific">Aspergillus mulundensis</name>
    <dbReference type="NCBI Taxonomy" id="1810919"/>
    <lineage>
        <taxon>Eukaryota</taxon>
        <taxon>Fungi</taxon>
        <taxon>Dikarya</taxon>
        <taxon>Ascomycota</taxon>
        <taxon>Pezizomycotina</taxon>
        <taxon>Eurotiomycetes</taxon>
        <taxon>Eurotiomycetidae</taxon>
        <taxon>Eurotiales</taxon>
        <taxon>Aspergillaceae</taxon>
        <taxon>Aspergillus</taxon>
        <taxon>Aspergillus subgen. Nidulantes</taxon>
    </lineage>
</organism>
<dbReference type="Pfam" id="PF00646">
    <property type="entry name" value="F-box"/>
    <property type="match status" value="1"/>
</dbReference>
<dbReference type="OrthoDB" id="20872at2759"/>
<feature type="repeat" description="ANK" evidence="3">
    <location>
        <begin position="632"/>
        <end position="664"/>
    </location>
</feature>
<dbReference type="GeneID" id="38119483"/>
<accession>A0A3D8QZQ1</accession>
<evidence type="ECO:0000256" key="2">
    <source>
        <dbReference type="ARBA" id="ARBA00023043"/>
    </source>
</evidence>
<dbReference type="AlphaFoldDB" id="A0A3D8QZQ1"/>
<feature type="repeat" description="ANK" evidence="3">
    <location>
        <begin position="887"/>
        <end position="914"/>
    </location>
</feature>
<dbReference type="PANTHER" id="PTHR24198">
    <property type="entry name" value="ANKYRIN REPEAT AND PROTEIN KINASE DOMAIN-CONTAINING PROTEIN"/>
    <property type="match status" value="1"/>
</dbReference>
<reference evidence="5 6" key="1">
    <citation type="journal article" date="2018" name="IMA Fungus">
        <title>IMA Genome-F 9: Draft genome sequence of Annulohypoxylon stygium, Aspergillus mulundensis, Berkeleyomyces basicola (syn. Thielaviopsis basicola), Ceratocystis smalleyi, two Cercospora beticola strains, Coleophoma cylindrospora, Fusarium fracticaudum, Phialophora cf. hyalina, and Morchella septimelata.</title>
        <authorList>
            <person name="Wingfield B.D."/>
            <person name="Bills G.F."/>
            <person name="Dong Y."/>
            <person name="Huang W."/>
            <person name="Nel W.J."/>
            <person name="Swalarsk-Parry B.S."/>
            <person name="Vaghefi N."/>
            <person name="Wilken P.M."/>
            <person name="An Z."/>
            <person name="de Beer Z.W."/>
            <person name="De Vos L."/>
            <person name="Chen L."/>
            <person name="Duong T.A."/>
            <person name="Gao Y."/>
            <person name="Hammerbacher A."/>
            <person name="Kikkert J.R."/>
            <person name="Li Y."/>
            <person name="Li H."/>
            <person name="Li K."/>
            <person name="Li Q."/>
            <person name="Liu X."/>
            <person name="Ma X."/>
            <person name="Naidoo K."/>
            <person name="Pethybridge S.J."/>
            <person name="Sun J."/>
            <person name="Steenkamp E.T."/>
            <person name="van der Nest M.A."/>
            <person name="van Wyk S."/>
            <person name="Wingfield M.J."/>
            <person name="Xiong C."/>
            <person name="Yue Q."/>
            <person name="Zhang X."/>
        </authorList>
    </citation>
    <scope>NUCLEOTIDE SEQUENCE [LARGE SCALE GENOMIC DNA]</scope>
    <source>
        <strain evidence="5 6">DSM 5745</strain>
    </source>
</reference>
<feature type="domain" description="F-box" evidence="4">
    <location>
        <begin position="5"/>
        <end position="52"/>
    </location>
</feature>
<protein>
    <recommendedName>
        <fullName evidence="4">F-box domain-containing protein</fullName>
    </recommendedName>
</protein>
<dbReference type="InterPro" id="IPR002110">
    <property type="entry name" value="Ankyrin_rpt"/>
</dbReference>
<feature type="repeat" description="ANK" evidence="3">
    <location>
        <begin position="285"/>
        <end position="317"/>
    </location>
</feature>